<dbReference type="InterPro" id="IPR001482">
    <property type="entry name" value="T2SS/T4SS_dom"/>
</dbReference>
<evidence type="ECO:0000256" key="2">
    <source>
        <dbReference type="ARBA" id="ARBA00022741"/>
    </source>
</evidence>
<accession>A0A2P6MK78</accession>
<dbReference type="NCBIfam" id="NF041000">
    <property type="entry name" value="ATPase_ComGA"/>
    <property type="match status" value="1"/>
</dbReference>
<dbReference type="Proteomes" id="UP000243650">
    <property type="component" value="Unassembled WGS sequence"/>
</dbReference>
<dbReference type="GO" id="GO:0005886">
    <property type="term" value="C:plasma membrane"/>
    <property type="evidence" value="ECO:0007669"/>
    <property type="project" value="TreeGrafter"/>
</dbReference>
<dbReference type="GO" id="GO:0005524">
    <property type="term" value="F:ATP binding"/>
    <property type="evidence" value="ECO:0007669"/>
    <property type="project" value="UniProtKB-KW"/>
</dbReference>
<dbReference type="GO" id="GO:0016887">
    <property type="term" value="F:ATP hydrolysis activity"/>
    <property type="evidence" value="ECO:0007669"/>
    <property type="project" value="TreeGrafter"/>
</dbReference>
<proteinExistence type="inferred from homology"/>
<keyword evidence="2" id="KW-0547">Nucleotide-binding</keyword>
<dbReference type="PANTHER" id="PTHR30258">
    <property type="entry name" value="TYPE II SECRETION SYSTEM PROTEIN GSPE-RELATED"/>
    <property type="match status" value="1"/>
</dbReference>
<evidence type="ECO:0000259" key="4">
    <source>
        <dbReference type="PROSITE" id="PS00662"/>
    </source>
</evidence>
<dbReference type="AlphaFoldDB" id="A0A2P6MK78"/>
<dbReference type="PANTHER" id="PTHR30258:SF2">
    <property type="entry name" value="COMG OPERON PROTEIN 1"/>
    <property type="match status" value="1"/>
</dbReference>
<gene>
    <name evidence="5" type="ORF">C6I21_01800</name>
</gene>
<protein>
    <recommendedName>
        <fullName evidence="4">Bacterial type II secretion system protein E domain-containing protein</fullName>
    </recommendedName>
</protein>
<dbReference type="InterPro" id="IPR003593">
    <property type="entry name" value="AAA+_ATPase"/>
</dbReference>
<dbReference type="PROSITE" id="PS00662">
    <property type="entry name" value="T2SP_E"/>
    <property type="match status" value="1"/>
</dbReference>
<dbReference type="InterPro" id="IPR027417">
    <property type="entry name" value="P-loop_NTPase"/>
</dbReference>
<feature type="domain" description="Bacterial type II secretion system protein E" evidence="4">
    <location>
        <begin position="203"/>
        <end position="217"/>
    </location>
</feature>
<dbReference type="EMBL" id="PVNS01000002">
    <property type="protein sequence ID" value="PRO66686.1"/>
    <property type="molecule type" value="Genomic_DNA"/>
</dbReference>
<comment type="caution">
    <text evidence="5">The sequence shown here is derived from an EMBL/GenBank/DDBJ whole genome shotgun (WGS) entry which is preliminary data.</text>
</comment>
<evidence type="ECO:0000313" key="6">
    <source>
        <dbReference type="Proteomes" id="UP000243650"/>
    </source>
</evidence>
<keyword evidence="3" id="KW-0067">ATP-binding</keyword>
<organism evidence="5 6">
    <name type="scientific">Alkalicoccus urumqiensis</name>
    <name type="common">Bacillus urumqiensis</name>
    <dbReference type="NCBI Taxonomy" id="1548213"/>
    <lineage>
        <taxon>Bacteria</taxon>
        <taxon>Bacillati</taxon>
        <taxon>Bacillota</taxon>
        <taxon>Bacilli</taxon>
        <taxon>Bacillales</taxon>
        <taxon>Bacillaceae</taxon>
        <taxon>Alkalicoccus</taxon>
    </lineage>
</organism>
<keyword evidence="6" id="KW-1185">Reference proteome</keyword>
<evidence type="ECO:0000256" key="1">
    <source>
        <dbReference type="ARBA" id="ARBA00006611"/>
    </source>
</evidence>
<reference evidence="5 6" key="1">
    <citation type="submission" date="2018-03" db="EMBL/GenBank/DDBJ databases">
        <title>Bacillus urumqiensis sp. nov., a moderately haloalkaliphilic bacterium isolated from a salt lake.</title>
        <authorList>
            <person name="Zhao B."/>
            <person name="Liao Z."/>
        </authorList>
    </citation>
    <scope>NUCLEOTIDE SEQUENCE [LARGE SCALE GENOMIC DNA]</scope>
    <source>
        <strain evidence="5 6">BZ-SZ-XJ18</strain>
    </source>
</reference>
<comment type="similarity">
    <text evidence="1">Belongs to the GSP E family.</text>
</comment>
<dbReference type="Pfam" id="PF00437">
    <property type="entry name" value="T2SSE"/>
    <property type="match status" value="1"/>
</dbReference>
<evidence type="ECO:0000313" key="5">
    <source>
        <dbReference type="EMBL" id="PRO66686.1"/>
    </source>
</evidence>
<dbReference type="Gene3D" id="3.30.450.90">
    <property type="match status" value="1"/>
</dbReference>
<dbReference type="SMART" id="SM00382">
    <property type="entry name" value="AAA"/>
    <property type="match status" value="1"/>
</dbReference>
<dbReference type="SUPFAM" id="SSF52540">
    <property type="entry name" value="P-loop containing nucleoside triphosphate hydrolases"/>
    <property type="match status" value="1"/>
</dbReference>
<evidence type="ECO:0000256" key="3">
    <source>
        <dbReference type="ARBA" id="ARBA00022840"/>
    </source>
</evidence>
<dbReference type="CDD" id="cd01129">
    <property type="entry name" value="PulE-GspE-like"/>
    <property type="match status" value="1"/>
</dbReference>
<dbReference type="RefSeq" id="WP_105957722.1">
    <property type="nucleotide sequence ID" value="NZ_PVNS01000002.1"/>
</dbReference>
<dbReference type="InterPro" id="IPR047667">
    <property type="entry name" value="ATPase_ComGA"/>
</dbReference>
<sequence length="351" mass="39064">MDISQKLQKMIIDAVRMKASDIHLLPDASGVLVRCRIDGVLHRAERLTEQKGSRLISHLKFISGMDISERRRPQNKRLEITSGGTTIYVRVSTFPGAYLETVVLRLFPYSPSRALRELFLFPGQAAPLQKLIHSPHGLVLLCGPTGAGKTTTIYSMLHERARHREENIMTLEDPVECREDGLLQMEINEKAGVTYAAGLRSLLRHDPDLIMIGEIRDEETAAIAVRAAMSGHLVLSSLHSATAAGAVRRMMDLGIDKDDLREVLRGSCAQRLIEVQCMRCGGRCGRYCTGHTESRRKAVCEILMDERLEQVFSEPVIQEWPGSISGQVRRGIALGYIPGSVWELTGKGAWQ</sequence>
<dbReference type="OrthoDB" id="9808272at2"/>
<dbReference type="Gene3D" id="3.40.50.300">
    <property type="entry name" value="P-loop containing nucleotide triphosphate hydrolases"/>
    <property type="match status" value="1"/>
</dbReference>
<name>A0A2P6MK78_ALKUR</name>